<feature type="transmembrane region" description="Helical" evidence="1">
    <location>
        <begin position="57"/>
        <end position="80"/>
    </location>
</feature>
<accession>A0A2K3K6B0</accession>
<dbReference type="InterPro" id="IPR026960">
    <property type="entry name" value="RVT-Znf"/>
</dbReference>
<dbReference type="Proteomes" id="UP000236291">
    <property type="component" value="Unassembled WGS sequence"/>
</dbReference>
<reference evidence="3 4" key="1">
    <citation type="journal article" date="2014" name="Am. J. Bot.">
        <title>Genome assembly and annotation for red clover (Trifolium pratense; Fabaceae).</title>
        <authorList>
            <person name="Istvanek J."/>
            <person name="Jaros M."/>
            <person name="Krenek A."/>
            <person name="Repkova J."/>
        </authorList>
    </citation>
    <scope>NUCLEOTIDE SEQUENCE [LARGE SCALE GENOMIC DNA]</scope>
    <source>
        <strain evidence="4">cv. Tatra</strain>
        <tissue evidence="3">Young leaves</tissue>
    </source>
</reference>
<evidence type="ECO:0000259" key="2">
    <source>
        <dbReference type="Pfam" id="PF13966"/>
    </source>
</evidence>
<name>A0A2K3K6B0_TRIPR</name>
<evidence type="ECO:0000256" key="1">
    <source>
        <dbReference type="SAM" id="Phobius"/>
    </source>
</evidence>
<dbReference type="AlphaFoldDB" id="A0A2K3K6B0"/>
<reference evidence="3 4" key="2">
    <citation type="journal article" date="2017" name="Front. Plant Sci.">
        <title>Gene Classification and Mining of Molecular Markers Useful in Red Clover (Trifolium pratense) Breeding.</title>
        <authorList>
            <person name="Istvanek J."/>
            <person name="Dluhosova J."/>
            <person name="Dluhos P."/>
            <person name="Patkova L."/>
            <person name="Nedelnik J."/>
            <person name="Repkova J."/>
        </authorList>
    </citation>
    <scope>NUCLEOTIDE SEQUENCE [LARGE SCALE GENOMIC DNA]</scope>
    <source>
        <strain evidence="4">cv. Tatra</strain>
        <tissue evidence="3">Young leaves</tissue>
    </source>
</reference>
<feature type="domain" description="Reverse transcriptase zinc-binding" evidence="2">
    <location>
        <begin position="10"/>
        <end position="50"/>
    </location>
</feature>
<protein>
    <recommendedName>
        <fullName evidence="2">Reverse transcriptase zinc-binding domain-containing protein</fullName>
    </recommendedName>
</protein>
<sequence>SCNTIVLDSNVVIAVKKLWKNDVPSKVNVFGWRLLLEKLPTRAALNHRGIYCLTRMIFPAFFAFYIVKIAPIFSFVAILIKVYGKPFSNG</sequence>
<comment type="caution">
    <text evidence="3">The sequence shown here is derived from an EMBL/GenBank/DDBJ whole genome shotgun (WGS) entry which is preliminary data.</text>
</comment>
<keyword evidence="1" id="KW-0812">Transmembrane</keyword>
<keyword evidence="1" id="KW-0472">Membrane</keyword>
<gene>
    <name evidence="3" type="ORF">L195_g060848</name>
</gene>
<feature type="non-terminal residue" evidence="3">
    <location>
        <position position="1"/>
    </location>
</feature>
<proteinExistence type="predicted"/>
<evidence type="ECO:0000313" key="4">
    <source>
        <dbReference type="Proteomes" id="UP000236291"/>
    </source>
</evidence>
<dbReference type="EMBL" id="ASHM01143835">
    <property type="protein sequence ID" value="PNX61812.1"/>
    <property type="molecule type" value="Genomic_DNA"/>
</dbReference>
<keyword evidence="1" id="KW-1133">Transmembrane helix</keyword>
<evidence type="ECO:0000313" key="3">
    <source>
        <dbReference type="EMBL" id="PNX61812.1"/>
    </source>
</evidence>
<organism evidence="3 4">
    <name type="scientific">Trifolium pratense</name>
    <name type="common">Red clover</name>
    <dbReference type="NCBI Taxonomy" id="57577"/>
    <lineage>
        <taxon>Eukaryota</taxon>
        <taxon>Viridiplantae</taxon>
        <taxon>Streptophyta</taxon>
        <taxon>Embryophyta</taxon>
        <taxon>Tracheophyta</taxon>
        <taxon>Spermatophyta</taxon>
        <taxon>Magnoliopsida</taxon>
        <taxon>eudicotyledons</taxon>
        <taxon>Gunneridae</taxon>
        <taxon>Pentapetalae</taxon>
        <taxon>rosids</taxon>
        <taxon>fabids</taxon>
        <taxon>Fabales</taxon>
        <taxon>Fabaceae</taxon>
        <taxon>Papilionoideae</taxon>
        <taxon>50 kb inversion clade</taxon>
        <taxon>NPAAA clade</taxon>
        <taxon>Hologalegina</taxon>
        <taxon>IRL clade</taxon>
        <taxon>Trifolieae</taxon>
        <taxon>Trifolium</taxon>
    </lineage>
</organism>
<dbReference type="Pfam" id="PF13966">
    <property type="entry name" value="zf-RVT"/>
    <property type="match status" value="1"/>
</dbReference>